<dbReference type="OrthoDB" id="417932at2759"/>
<organism evidence="2 3">
    <name type="scientific">Symbiodinium microadriaticum</name>
    <name type="common">Dinoflagellate</name>
    <name type="synonym">Zooxanthella microadriatica</name>
    <dbReference type="NCBI Taxonomy" id="2951"/>
    <lineage>
        <taxon>Eukaryota</taxon>
        <taxon>Sar</taxon>
        <taxon>Alveolata</taxon>
        <taxon>Dinophyceae</taxon>
        <taxon>Suessiales</taxon>
        <taxon>Symbiodiniaceae</taxon>
        <taxon>Symbiodinium</taxon>
    </lineage>
</organism>
<feature type="transmembrane region" description="Helical" evidence="1">
    <location>
        <begin position="327"/>
        <end position="344"/>
    </location>
</feature>
<keyword evidence="1" id="KW-0812">Transmembrane</keyword>
<name>A0A1Q9CRJ0_SYMMI</name>
<accession>A0A1Q9CRJ0</accession>
<dbReference type="AlphaFoldDB" id="A0A1Q9CRJ0"/>
<feature type="transmembrane region" description="Helical" evidence="1">
    <location>
        <begin position="87"/>
        <end position="107"/>
    </location>
</feature>
<evidence type="ECO:0000313" key="3">
    <source>
        <dbReference type="Proteomes" id="UP000186817"/>
    </source>
</evidence>
<gene>
    <name evidence="2" type="ORF">AK812_SmicGene33471</name>
</gene>
<comment type="caution">
    <text evidence="2">The sequence shown here is derived from an EMBL/GenBank/DDBJ whole genome shotgun (WGS) entry which is preliminary data.</text>
</comment>
<evidence type="ECO:0000313" key="2">
    <source>
        <dbReference type="EMBL" id="OLP85531.1"/>
    </source>
</evidence>
<dbReference type="Proteomes" id="UP000186817">
    <property type="component" value="Unassembled WGS sequence"/>
</dbReference>
<sequence length="387" mass="44468">MGKRAYELLQRLQDAFPDCYQREDPPVTIHDVTRNWETTETDLRAMTWSSSILLFVLLTWQQLSVFYGTKVLWEWPQAPEWTNKQRIFLLAVFLRTCFAATSWFHLIRGILCTTACMKGNAYQLLVFTTLTNYSKVDTWSKKDRSSLKSILYSNHNALGGLPSDEDLQRCLDEALGTDRLDLMCLEDIKAWWDLRRYIQIDFMDESAMMDYCGVLTIILLICFGLAGVMDWIAHADPCSPGLLLILVFAACLSMIMLDVIQVCIDINQILERDSLVLVDAAADAILSKRPDAVEVATLLRAVERKVDMFDDRQQVLGVPMTANYRNGWILSILFAALSALWEMIKTARTDLLDFVESQDDVWWNVTTWLGHFFCMDEPLQNQTNHTL</sequence>
<keyword evidence="3" id="KW-1185">Reference proteome</keyword>
<feature type="transmembrane region" description="Helical" evidence="1">
    <location>
        <begin position="211"/>
        <end position="229"/>
    </location>
</feature>
<evidence type="ECO:0000256" key="1">
    <source>
        <dbReference type="SAM" id="Phobius"/>
    </source>
</evidence>
<keyword evidence="1" id="KW-0472">Membrane</keyword>
<feature type="transmembrane region" description="Helical" evidence="1">
    <location>
        <begin position="45"/>
        <end position="67"/>
    </location>
</feature>
<dbReference type="EMBL" id="LSRX01000972">
    <property type="protein sequence ID" value="OLP85531.1"/>
    <property type="molecule type" value="Genomic_DNA"/>
</dbReference>
<proteinExistence type="predicted"/>
<keyword evidence="1" id="KW-1133">Transmembrane helix</keyword>
<reference evidence="2 3" key="1">
    <citation type="submission" date="2016-02" db="EMBL/GenBank/DDBJ databases">
        <title>Genome analysis of coral dinoflagellate symbionts highlights evolutionary adaptations to a symbiotic lifestyle.</title>
        <authorList>
            <person name="Aranda M."/>
            <person name="Li Y."/>
            <person name="Liew Y.J."/>
            <person name="Baumgarten S."/>
            <person name="Simakov O."/>
            <person name="Wilson M."/>
            <person name="Piel J."/>
            <person name="Ashoor H."/>
            <person name="Bougouffa S."/>
            <person name="Bajic V.B."/>
            <person name="Ryu T."/>
            <person name="Ravasi T."/>
            <person name="Bayer T."/>
            <person name="Micklem G."/>
            <person name="Kim H."/>
            <person name="Bhak J."/>
            <person name="Lajeunesse T.C."/>
            <person name="Voolstra C.R."/>
        </authorList>
    </citation>
    <scope>NUCLEOTIDE SEQUENCE [LARGE SCALE GENOMIC DNA]</scope>
    <source>
        <strain evidence="2 3">CCMP2467</strain>
    </source>
</reference>
<protein>
    <submittedName>
        <fullName evidence="2">Uncharacterized protein</fullName>
    </submittedName>
</protein>
<feature type="transmembrane region" description="Helical" evidence="1">
    <location>
        <begin position="241"/>
        <end position="264"/>
    </location>
</feature>